<evidence type="ECO:0000256" key="3">
    <source>
        <dbReference type="SAM" id="MobiDB-lite"/>
    </source>
</evidence>
<protein>
    <recommendedName>
        <fullName evidence="4">RRM domain-containing protein</fullName>
    </recommendedName>
</protein>
<dbReference type="SMART" id="SM00360">
    <property type="entry name" value="RRM"/>
    <property type="match status" value="2"/>
</dbReference>
<dbReference type="InterPro" id="IPR000504">
    <property type="entry name" value="RRM_dom"/>
</dbReference>
<feature type="compositionally biased region" description="Basic and acidic residues" evidence="3">
    <location>
        <begin position="180"/>
        <end position="209"/>
    </location>
</feature>
<dbReference type="OrthoDB" id="272703at2759"/>
<feature type="compositionally biased region" description="Low complexity" evidence="3">
    <location>
        <begin position="40"/>
        <end position="69"/>
    </location>
</feature>
<proteinExistence type="predicted"/>
<dbReference type="AlphaFoldDB" id="A0A0D2CVM7"/>
<dbReference type="InterPro" id="IPR012677">
    <property type="entry name" value="Nucleotide-bd_a/b_plait_sf"/>
</dbReference>
<keyword evidence="1 2" id="KW-0694">RNA-binding</keyword>
<feature type="region of interest" description="Disordered" evidence="3">
    <location>
        <begin position="324"/>
        <end position="369"/>
    </location>
</feature>
<dbReference type="GO" id="GO:0003723">
    <property type="term" value="F:RNA binding"/>
    <property type="evidence" value="ECO:0007669"/>
    <property type="project" value="UniProtKB-UniRule"/>
</dbReference>
<evidence type="ECO:0000256" key="1">
    <source>
        <dbReference type="ARBA" id="ARBA00022884"/>
    </source>
</evidence>
<dbReference type="PROSITE" id="PS50102">
    <property type="entry name" value="RRM"/>
    <property type="match status" value="2"/>
</dbReference>
<evidence type="ECO:0000313" key="6">
    <source>
        <dbReference type="Proteomes" id="UP000054342"/>
    </source>
</evidence>
<feature type="compositionally biased region" description="Polar residues" evidence="3">
    <location>
        <begin position="18"/>
        <end position="27"/>
    </location>
</feature>
<sequence length="369" mass="40045">MDETTSPSPGPPARQPVNFRSTASTNWRVKDESPRAEQPQQLSQSRNNRYNSNRAQNGSGSQSAAGNGAEDASAGGTRLYVGNLLYTAQQADIEALFTERGFNVVGVNISIDPFTGRNPSYCFVDLDTPDEAQRAIAELNGVDVLGRALKVSPGVAKRGSAQGQGQGQGQSSTGGASGGREVRMRNYERGYARESREERSTDYKPTFDRWSRTDASSHWQAPQNEGRRLYVGGLPRIEPQSALDEEIQTLFATYLGGSGGDEKIVPTAVSKLIPPHSSKASEPGNHCYCFVDLARAEDVDVVIDRLSGKEGSWGGAVRVDRARGADRKVTREQGIGGRAHQDGERPTERRTAGLGTWRRTTQTQEAEQE</sequence>
<dbReference type="Pfam" id="PF00076">
    <property type="entry name" value="RRM_1"/>
    <property type="match status" value="1"/>
</dbReference>
<feature type="region of interest" description="Disordered" evidence="3">
    <location>
        <begin position="1"/>
        <end position="73"/>
    </location>
</feature>
<feature type="compositionally biased region" description="Polar residues" evidence="3">
    <location>
        <begin position="358"/>
        <end position="369"/>
    </location>
</feature>
<dbReference type="SUPFAM" id="SSF54928">
    <property type="entry name" value="RNA-binding domain, RBD"/>
    <property type="match status" value="2"/>
</dbReference>
<feature type="compositionally biased region" description="Basic and acidic residues" evidence="3">
    <location>
        <begin position="339"/>
        <end position="351"/>
    </location>
</feature>
<organism evidence="5 6">
    <name type="scientific">Exophiala xenobiotica</name>
    <dbReference type="NCBI Taxonomy" id="348802"/>
    <lineage>
        <taxon>Eukaryota</taxon>
        <taxon>Fungi</taxon>
        <taxon>Dikarya</taxon>
        <taxon>Ascomycota</taxon>
        <taxon>Pezizomycotina</taxon>
        <taxon>Eurotiomycetes</taxon>
        <taxon>Chaetothyriomycetidae</taxon>
        <taxon>Chaetothyriales</taxon>
        <taxon>Herpotrichiellaceae</taxon>
        <taxon>Exophiala</taxon>
    </lineage>
</organism>
<dbReference type="Proteomes" id="UP000054342">
    <property type="component" value="Unassembled WGS sequence"/>
</dbReference>
<dbReference type="Gene3D" id="3.30.70.330">
    <property type="match status" value="2"/>
</dbReference>
<reference evidence="5 6" key="1">
    <citation type="submission" date="2015-01" db="EMBL/GenBank/DDBJ databases">
        <title>The Genome Sequence of Exophiala xenobiotica CBS118157.</title>
        <authorList>
            <consortium name="The Broad Institute Genomics Platform"/>
            <person name="Cuomo C."/>
            <person name="de Hoog S."/>
            <person name="Gorbushina A."/>
            <person name="Stielow B."/>
            <person name="Teixiera M."/>
            <person name="Abouelleil A."/>
            <person name="Chapman S.B."/>
            <person name="Priest M."/>
            <person name="Young S.K."/>
            <person name="Wortman J."/>
            <person name="Nusbaum C."/>
            <person name="Birren B."/>
        </authorList>
    </citation>
    <scope>NUCLEOTIDE SEQUENCE [LARGE SCALE GENOMIC DNA]</scope>
    <source>
        <strain evidence="5 6">CBS 118157</strain>
    </source>
</reference>
<dbReference type="STRING" id="348802.A0A0D2CVM7"/>
<accession>A0A0D2CVM7</accession>
<dbReference type="HOGENOM" id="CLU_050545_2_0_1"/>
<dbReference type="RefSeq" id="XP_013314736.1">
    <property type="nucleotide sequence ID" value="XM_013459282.1"/>
</dbReference>
<dbReference type="PANTHER" id="PTHR21245">
    <property type="entry name" value="HETEROGENEOUS NUCLEAR RIBONUCLEOPROTEIN"/>
    <property type="match status" value="1"/>
</dbReference>
<dbReference type="InterPro" id="IPR035979">
    <property type="entry name" value="RBD_domain_sf"/>
</dbReference>
<keyword evidence="6" id="KW-1185">Reference proteome</keyword>
<name>A0A0D2CVM7_9EURO</name>
<feature type="domain" description="RRM" evidence="4">
    <location>
        <begin position="227"/>
        <end position="324"/>
    </location>
</feature>
<evidence type="ECO:0000313" key="5">
    <source>
        <dbReference type="EMBL" id="KIW54152.1"/>
    </source>
</evidence>
<dbReference type="EMBL" id="KN847320">
    <property type="protein sequence ID" value="KIW54152.1"/>
    <property type="molecule type" value="Genomic_DNA"/>
</dbReference>
<dbReference type="GeneID" id="25328442"/>
<feature type="region of interest" description="Disordered" evidence="3">
    <location>
        <begin position="155"/>
        <end position="209"/>
    </location>
</feature>
<feature type="domain" description="RRM" evidence="4">
    <location>
        <begin position="77"/>
        <end position="156"/>
    </location>
</feature>
<gene>
    <name evidence="5" type="ORF">PV05_06534</name>
</gene>
<evidence type="ECO:0000259" key="4">
    <source>
        <dbReference type="PROSITE" id="PS50102"/>
    </source>
</evidence>
<evidence type="ECO:0000256" key="2">
    <source>
        <dbReference type="PROSITE-ProRule" id="PRU00176"/>
    </source>
</evidence>